<keyword evidence="1" id="KW-0812">Transmembrane</keyword>
<dbReference type="OrthoDB" id="2068279at2"/>
<evidence type="ECO:0000313" key="2">
    <source>
        <dbReference type="EMBL" id="EFV01787.1"/>
    </source>
</evidence>
<name>E6MGP7_9FIRM</name>
<dbReference type="Proteomes" id="UP000004754">
    <property type="component" value="Unassembled WGS sequence"/>
</dbReference>
<keyword evidence="1" id="KW-0472">Membrane</keyword>
<dbReference type="AlphaFoldDB" id="E6MGP7"/>
<proteinExistence type="predicted"/>
<feature type="transmembrane region" description="Helical" evidence="1">
    <location>
        <begin position="89"/>
        <end position="116"/>
    </location>
</feature>
<dbReference type="EMBL" id="AEQN01000016">
    <property type="protein sequence ID" value="EFV01787.1"/>
    <property type="molecule type" value="Genomic_DNA"/>
</dbReference>
<protein>
    <submittedName>
        <fullName evidence="2">Uncharacterized protein</fullName>
    </submittedName>
</protein>
<evidence type="ECO:0000313" key="3">
    <source>
        <dbReference type="Proteomes" id="UP000004754"/>
    </source>
</evidence>
<feature type="transmembrane region" description="Helical" evidence="1">
    <location>
        <begin position="61"/>
        <end position="77"/>
    </location>
</feature>
<keyword evidence="1" id="KW-1133">Transmembrane helix</keyword>
<sequence>MAMNQNEQKNRHDTAEDKRANHLCVGAVLLDVFAVMLQRLPRLFWSASDLFYTQLVSRLDAASTLAGITGLAVIIYVRVRYPANLFGKVLMWLMVILYAMALLTLAVTIVSCGGALKMFSQMG</sequence>
<keyword evidence="3" id="KW-1185">Reference proteome</keyword>
<organism evidence="2 3">
    <name type="scientific">Pseudoramibacter alactolyticus ATCC 23263</name>
    <dbReference type="NCBI Taxonomy" id="887929"/>
    <lineage>
        <taxon>Bacteria</taxon>
        <taxon>Bacillati</taxon>
        <taxon>Bacillota</taxon>
        <taxon>Clostridia</taxon>
        <taxon>Eubacteriales</taxon>
        <taxon>Eubacteriaceae</taxon>
        <taxon>Pseudoramibacter</taxon>
    </lineage>
</organism>
<dbReference type="RefSeq" id="WP_006598604.1">
    <property type="nucleotide sequence ID" value="NZ_GL622359.1"/>
</dbReference>
<accession>E6MGP7</accession>
<dbReference type="STRING" id="887929.HMP0721_1180"/>
<comment type="caution">
    <text evidence="2">The sequence shown here is derived from an EMBL/GenBank/DDBJ whole genome shotgun (WGS) entry which is preliminary data.</text>
</comment>
<evidence type="ECO:0000256" key="1">
    <source>
        <dbReference type="SAM" id="Phobius"/>
    </source>
</evidence>
<reference evidence="2 3" key="1">
    <citation type="submission" date="2010-12" db="EMBL/GenBank/DDBJ databases">
        <authorList>
            <person name="Muzny D."/>
            <person name="Qin X."/>
            <person name="Deng J."/>
            <person name="Jiang H."/>
            <person name="Liu Y."/>
            <person name="Qu J."/>
            <person name="Song X.-Z."/>
            <person name="Zhang L."/>
            <person name="Thornton R."/>
            <person name="Coyle M."/>
            <person name="Francisco L."/>
            <person name="Jackson L."/>
            <person name="Javaid M."/>
            <person name="Korchina V."/>
            <person name="Kovar C."/>
            <person name="Mata R."/>
            <person name="Mathew T."/>
            <person name="Ngo R."/>
            <person name="Nguyen L."/>
            <person name="Nguyen N."/>
            <person name="Okwuonu G."/>
            <person name="Ongeri F."/>
            <person name="Pham C."/>
            <person name="Simmons D."/>
            <person name="Wilczek-Boney K."/>
            <person name="Hale W."/>
            <person name="Jakkamsetti A."/>
            <person name="Pham P."/>
            <person name="Ruth R."/>
            <person name="San Lucas F."/>
            <person name="Warren J."/>
            <person name="Zhang J."/>
            <person name="Zhao Z."/>
            <person name="Zhou C."/>
            <person name="Zhu D."/>
            <person name="Lee S."/>
            <person name="Bess C."/>
            <person name="Blankenburg K."/>
            <person name="Forbes L."/>
            <person name="Fu Q."/>
            <person name="Gubbala S."/>
            <person name="Hirani K."/>
            <person name="Jayaseelan J.C."/>
            <person name="Lara F."/>
            <person name="Munidasa M."/>
            <person name="Palculict T."/>
            <person name="Patil S."/>
            <person name="Pu L.-L."/>
            <person name="Saada N."/>
            <person name="Tang L."/>
            <person name="Weissenberger G."/>
            <person name="Zhu Y."/>
            <person name="Hemphill L."/>
            <person name="Shang Y."/>
            <person name="Youmans B."/>
            <person name="Ayvaz T."/>
            <person name="Ross M."/>
            <person name="Santibanez J."/>
            <person name="Aqrawi P."/>
            <person name="Gross S."/>
            <person name="Joshi V."/>
            <person name="Fowler G."/>
            <person name="Nazareth L."/>
            <person name="Reid J."/>
            <person name="Worley K."/>
            <person name="Petrosino J."/>
            <person name="Highlander S."/>
            <person name="Gibbs R."/>
        </authorList>
    </citation>
    <scope>NUCLEOTIDE SEQUENCE [LARGE SCALE GENOMIC DNA]</scope>
    <source>
        <strain evidence="2 3">ATCC 23263</strain>
    </source>
</reference>
<gene>
    <name evidence="2" type="ORF">HMP0721_1180</name>
</gene>
<dbReference type="HOGENOM" id="CLU_2013272_0_0_9"/>
<feature type="transmembrane region" description="Helical" evidence="1">
    <location>
        <begin position="20"/>
        <end position="41"/>
    </location>
</feature>